<dbReference type="Gene3D" id="1.20.120.450">
    <property type="entry name" value="dinb family like domain"/>
    <property type="match status" value="1"/>
</dbReference>
<dbReference type="SUPFAM" id="SSF109854">
    <property type="entry name" value="DinB/YfiT-like putative metalloenzymes"/>
    <property type="match status" value="1"/>
</dbReference>
<evidence type="ECO:0000313" key="2">
    <source>
        <dbReference type="EMBL" id="GAA4713352.1"/>
    </source>
</evidence>
<dbReference type="RefSeq" id="WP_345501203.1">
    <property type="nucleotide sequence ID" value="NZ_BAABLO010000001.1"/>
</dbReference>
<dbReference type="EMBL" id="BAABLO010000001">
    <property type="protein sequence ID" value="GAA4713352.1"/>
    <property type="molecule type" value="Genomic_DNA"/>
</dbReference>
<reference evidence="3" key="1">
    <citation type="journal article" date="2019" name="Int. J. Syst. Evol. Microbiol.">
        <title>The Global Catalogue of Microorganisms (GCM) 10K type strain sequencing project: providing services to taxonomists for standard genome sequencing and annotation.</title>
        <authorList>
            <consortium name="The Broad Institute Genomics Platform"/>
            <consortium name="The Broad Institute Genome Sequencing Center for Infectious Disease"/>
            <person name="Wu L."/>
            <person name="Ma J."/>
        </authorList>
    </citation>
    <scope>NUCLEOTIDE SEQUENCE [LARGE SCALE GENOMIC DNA]</scope>
    <source>
        <strain evidence="3">JCM 18961</strain>
    </source>
</reference>
<sequence>MSDAAADPVEPDTKDWTWTLDRRCPDCGFEAGAVTAPQVAEQTLSLTAPWRTVLEGADVADRPRPDVWSPLEYACHVRDVCRVFEGRVRQMLDQDGAQFANWDQDEAAAAGRYREQDPAVVADELVEAAVATHRTFGEVDGDAWQRRGLRSNGSEFTVLTLGQYMLHDLAHHLVDVGAVPTAADR</sequence>
<name>A0ABP8XT07_9MICO</name>
<dbReference type="InterPro" id="IPR034660">
    <property type="entry name" value="DinB/YfiT-like"/>
</dbReference>
<feature type="domain" description="DinB-like" evidence="1">
    <location>
        <begin position="53"/>
        <end position="173"/>
    </location>
</feature>
<accession>A0ABP8XT07</accession>
<comment type="caution">
    <text evidence="2">The sequence shown here is derived from an EMBL/GenBank/DDBJ whole genome shotgun (WGS) entry which is preliminary data.</text>
</comment>
<dbReference type="InterPro" id="IPR024775">
    <property type="entry name" value="DinB-like"/>
</dbReference>
<dbReference type="Pfam" id="PF12867">
    <property type="entry name" value="DinB_2"/>
    <property type="match status" value="1"/>
</dbReference>
<keyword evidence="2" id="KW-0413">Isomerase</keyword>
<evidence type="ECO:0000313" key="3">
    <source>
        <dbReference type="Proteomes" id="UP001500556"/>
    </source>
</evidence>
<keyword evidence="3" id="KW-1185">Reference proteome</keyword>
<proteinExistence type="predicted"/>
<protein>
    <submittedName>
        <fullName evidence="2">Maleylpyruvate isomerase N-terminal domain-containing protein</fullName>
    </submittedName>
</protein>
<evidence type="ECO:0000259" key="1">
    <source>
        <dbReference type="Pfam" id="PF12867"/>
    </source>
</evidence>
<dbReference type="Proteomes" id="UP001500556">
    <property type="component" value="Unassembled WGS sequence"/>
</dbReference>
<gene>
    <name evidence="2" type="ORF">GCM10025782_06950</name>
</gene>
<dbReference type="GO" id="GO:0016853">
    <property type="term" value="F:isomerase activity"/>
    <property type="evidence" value="ECO:0007669"/>
    <property type="project" value="UniProtKB-KW"/>
</dbReference>
<organism evidence="2 3">
    <name type="scientific">Pedococcus ginsenosidimutans</name>
    <dbReference type="NCBI Taxonomy" id="490570"/>
    <lineage>
        <taxon>Bacteria</taxon>
        <taxon>Bacillati</taxon>
        <taxon>Actinomycetota</taxon>
        <taxon>Actinomycetes</taxon>
        <taxon>Micrococcales</taxon>
        <taxon>Intrasporangiaceae</taxon>
        <taxon>Pedococcus</taxon>
    </lineage>
</organism>